<evidence type="ECO:0000313" key="1">
    <source>
        <dbReference type="EMBL" id="CAB4147735.1"/>
    </source>
</evidence>
<accession>A0A6J5MKL2</accession>
<gene>
    <name evidence="1" type="ORF">UFOVP509_45</name>
</gene>
<name>A0A6J5MKL2_9CAUD</name>
<reference evidence="1" key="1">
    <citation type="submission" date="2020-04" db="EMBL/GenBank/DDBJ databases">
        <authorList>
            <person name="Chiriac C."/>
            <person name="Salcher M."/>
            <person name="Ghai R."/>
            <person name="Kavagutti S V."/>
        </authorList>
    </citation>
    <scope>NUCLEOTIDE SEQUENCE</scope>
</reference>
<proteinExistence type="predicted"/>
<dbReference type="EMBL" id="LR796479">
    <property type="protein sequence ID" value="CAB4147735.1"/>
    <property type="molecule type" value="Genomic_DNA"/>
</dbReference>
<sequence>MRKWLWTILGSVALGAVVAAQTAPIGPLTPWPNAKGRTDSNGYVMAVAGAYTAQDGPLTPFSNLRVRTDANGYLIVTFGSGGSLPAGTGCVSFGSPADTWIQRVSAGVVGVSATSCGGANDGRVQAKSLALTYGTMSATSERVLSTSVTTPAGAVGNTVGADMTFLTRSTNGVNYGLTVTSSYVASVGSSTNYALYVASEGNSSGTAIYTEGGNVGARGGVSGGAGATTGSTIGLLGVGSYGNINVGVSGISTTTKNSATNIGVFGNAANAGTSPVFIGGLFGFFTANPGSLSSTALLIDNGAQAVPIAVFRDNGTSKITFGDGGTITATALASVSGVAYICSDTTGLLAKTATVCGGTEALVNDLRATGWHVPTATEWLALNTEIMALRADVVSLRAQVETLTRVGR</sequence>
<protein>
    <submittedName>
        <fullName evidence="1">Uncharacterized protein</fullName>
    </submittedName>
</protein>
<organism evidence="1">
    <name type="scientific">uncultured Caudovirales phage</name>
    <dbReference type="NCBI Taxonomy" id="2100421"/>
    <lineage>
        <taxon>Viruses</taxon>
        <taxon>Duplodnaviria</taxon>
        <taxon>Heunggongvirae</taxon>
        <taxon>Uroviricota</taxon>
        <taxon>Caudoviricetes</taxon>
        <taxon>Peduoviridae</taxon>
        <taxon>Maltschvirus</taxon>
        <taxon>Maltschvirus maltsch</taxon>
    </lineage>
</organism>